<accession>W6TYW9</accession>
<dbReference type="Proteomes" id="UP000019149">
    <property type="component" value="Unassembled WGS sequence"/>
</dbReference>
<sequence length="74" mass="8571">MTEDGCSLFPYDEHQSKQIWLSQSSMRIVSQLSSLFCLYRELKPGIMEDGAKQYNPTLLDHGLHLLKKFRSPLL</sequence>
<organism evidence="1 2">
    <name type="scientific">Echinococcus granulosus</name>
    <name type="common">Hydatid tapeworm</name>
    <dbReference type="NCBI Taxonomy" id="6210"/>
    <lineage>
        <taxon>Eukaryota</taxon>
        <taxon>Metazoa</taxon>
        <taxon>Spiralia</taxon>
        <taxon>Lophotrochozoa</taxon>
        <taxon>Platyhelminthes</taxon>
        <taxon>Cestoda</taxon>
        <taxon>Eucestoda</taxon>
        <taxon>Cyclophyllidea</taxon>
        <taxon>Taeniidae</taxon>
        <taxon>Echinococcus</taxon>
        <taxon>Echinococcus granulosus group</taxon>
    </lineage>
</organism>
<proteinExistence type="predicted"/>
<dbReference type="EMBL" id="APAU02000536">
    <property type="protein sequence ID" value="EUB53923.1"/>
    <property type="molecule type" value="Genomic_DNA"/>
</dbReference>
<dbReference type="KEGG" id="egl:EGR_11220"/>
<comment type="caution">
    <text evidence="1">The sequence shown here is derived from an EMBL/GenBank/DDBJ whole genome shotgun (WGS) entry which is preliminary data.</text>
</comment>
<evidence type="ECO:0000313" key="2">
    <source>
        <dbReference type="Proteomes" id="UP000019149"/>
    </source>
</evidence>
<name>W6TYW9_ECHGR</name>
<dbReference type="RefSeq" id="XP_024345119.1">
    <property type="nucleotide sequence ID" value="XM_024500467.1"/>
</dbReference>
<keyword evidence="2" id="KW-1185">Reference proteome</keyword>
<evidence type="ECO:0000313" key="1">
    <source>
        <dbReference type="EMBL" id="EUB53923.1"/>
    </source>
</evidence>
<protein>
    <submittedName>
        <fullName evidence="1">Uncharacterized protein</fullName>
    </submittedName>
</protein>
<gene>
    <name evidence="1" type="ORF">EGR_11220</name>
</gene>
<dbReference type="CTD" id="36346933"/>
<reference evidence="1 2" key="1">
    <citation type="journal article" date="2013" name="Nat. Genet.">
        <title>The genome of the hydatid tapeworm Echinococcus granulosus.</title>
        <authorList>
            <person name="Zheng H."/>
            <person name="Zhang W."/>
            <person name="Zhang L."/>
            <person name="Zhang Z."/>
            <person name="Li J."/>
            <person name="Lu G."/>
            <person name="Zhu Y."/>
            <person name="Wang Y."/>
            <person name="Huang Y."/>
            <person name="Liu J."/>
            <person name="Kang H."/>
            <person name="Chen J."/>
            <person name="Wang L."/>
            <person name="Chen A."/>
            <person name="Yu S."/>
            <person name="Gao Z."/>
            <person name="Jin L."/>
            <person name="Gu W."/>
            <person name="Wang Z."/>
            <person name="Zhao L."/>
            <person name="Shi B."/>
            <person name="Wen H."/>
            <person name="Lin R."/>
            <person name="Jones M.K."/>
            <person name="Brejova B."/>
            <person name="Vinar T."/>
            <person name="Zhao G."/>
            <person name="McManus D.P."/>
            <person name="Chen Z."/>
            <person name="Zhou Y."/>
            <person name="Wang S."/>
        </authorList>
    </citation>
    <scope>NUCLEOTIDE SEQUENCE [LARGE SCALE GENOMIC DNA]</scope>
</reference>
<dbReference type="GeneID" id="36346933"/>
<dbReference type="AlphaFoldDB" id="W6TYW9"/>